<protein>
    <submittedName>
        <fullName evidence="1">Uncharacterized protein</fullName>
    </submittedName>
</protein>
<dbReference type="EMBL" id="GBRH01281499">
    <property type="protein sequence ID" value="JAD16396.1"/>
    <property type="molecule type" value="Transcribed_RNA"/>
</dbReference>
<dbReference type="AlphaFoldDB" id="A0A0A8XRC3"/>
<name>A0A0A8XRC3_ARUDO</name>
<reference evidence="1" key="2">
    <citation type="journal article" date="2015" name="Data Brief">
        <title>Shoot transcriptome of the giant reed, Arundo donax.</title>
        <authorList>
            <person name="Barrero R.A."/>
            <person name="Guerrero F.D."/>
            <person name="Moolhuijzen P."/>
            <person name="Goolsby J.A."/>
            <person name="Tidwell J."/>
            <person name="Bellgard S.E."/>
            <person name="Bellgard M.I."/>
        </authorList>
    </citation>
    <scope>NUCLEOTIDE SEQUENCE</scope>
    <source>
        <tissue evidence="1">Shoot tissue taken approximately 20 cm above the soil surface</tissue>
    </source>
</reference>
<reference evidence="1" key="1">
    <citation type="submission" date="2014-09" db="EMBL/GenBank/DDBJ databases">
        <authorList>
            <person name="Magalhaes I.L.F."/>
            <person name="Oliveira U."/>
            <person name="Santos F.R."/>
            <person name="Vidigal T.H.D.A."/>
            <person name="Brescovit A.D."/>
            <person name="Santos A.J."/>
        </authorList>
    </citation>
    <scope>NUCLEOTIDE SEQUENCE</scope>
    <source>
        <tissue evidence="1">Shoot tissue taken approximately 20 cm above the soil surface</tissue>
    </source>
</reference>
<organism evidence="1">
    <name type="scientific">Arundo donax</name>
    <name type="common">Giant reed</name>
    <name type="synonym">Donax arundinaceus</name>
    <dbReference type="NCBI Taxonomy" id="35708"/>
    <lineage>
        <taxon>Eukaryota</taxon>
        <taxon>Viridiplantae</taxon>
        <taxon>Streptophyta</taxon>
        <taxon>Embryophyta</taxon>
        <taxon>Tracheophyta</taxon>
        <taxon>Spermatophyta</taxon>
        <taxon>Magnoliopsida</taxon>
        <taxon>Liliopsida</taxon>
        <taxon>Poales</taxon>
        <taxon>Poaceae</taxon>
        <taxon>PACMAD clade</taxon>
        <taxon>Arundinoideae</taxon>
        <taxon>Arundineae</taxon>
        <taxon>Arundo</taxon>
    </lineage>
</organism>
<proteinExistence type="predicted"/>
<accession>A0A0A8XRC3</accession>
<evidence type="ECO:0000313" key="1">
    <source>
        <dbReference type="EMBL" id="JAD16396.1"/>
    </source>
</evidence>
<sequence length="30" mass="3647">MRLHRRWMDRSSAGGVEHGLLRWKGLERQQ</sequence>